<reference evidence="1 2" key="1">
    <citation type="submission" date="2019-08" db="EMBL/GenBank/DDBJ databases">
        <title>In-depth cultivation of the pig gut microbiome towards novel bacterial diversity and tailored functional studies.</title>
        <authorList>
            <person name="Wylensek D."/>
            <person name="Hitch T.C.A."/>
            <person name="Clavel T."/>
        </authorList>
    </citation>
    <scope>NUCLEOTIDE SEQUENCE [LARGE SCALE GENOMIC DNA]</scope>
    <source>
        <strain evidence="1 2">BL-389-WT-3D</strain>
    </source>
</reference>
<dbReference type="Proteomes" id="UP000462363">
    <property type="component" value="Unassembled WGS sequence"/>
</dbReference>
<gene>
    <name evidence="1" type="ORF">FYJ37_15495</name>
</gene>
<accession>A0A844F7R3</accession>
<sequence length="349" mass="40865">MKHFLIFPYDRYIRRSLELASDRLNDSIEDVLSLSGWGWTGDEVFVKDTIICVKDDICKVSEKCDSIWITESYYAIDFEKFILPILQFAQKKQWNVYYGRKTLSEEKRIIMNYIEAEKLFFIEPIKEVKSDEIRLYDLNIPIIWVVDLLADCPARNVSFEIVNALEHKGCFVEYVSKYQDIGICNRIELLPNISKCSFDESIMMLNHYLKRIENKQIDMILVDIPGNLLEASRKLYGDYGTYAYIMSKVAPPDIVICNIPYMDRVMENVEDVQNAIYSIIGCRVDFFNFVPYYFDLLESENTKKFEYVSVSNEFIEKKVGELEDSISLNSPKMASKLAEKLIQKLECYL</sequence>
<evidence type="ECO:0000313" key="1">
    <source>
        <dbReference type="EMBL" id="MSS41693.1"/>
    </source>
</evidence>
<comment type="caution">
    <text evidence="1">The sequence shown here is derived from an EMBL/GenBank/DDBJ whole genome shotgun (WGS) entry which is preliminary data.</text>
</comment>
<dbReference type="EMBL" id="VUMB01000046">
    <property type="protein sequence ID" value="MSS41693.1"/>
    <property type="molecule type" value="Genomic_DNA"/>
</dbReference>
<protein>
    <submittedName>
        <fullName evidence="1">Uncharacterized protein</fullName>
    </submittedName>
</protein>
<proteinExistence type="predicted"/>
<dbReference type="RefSeq" id="WP_154322945.1">
    <property type="nucleotide sequence ID" value="NZ_CP045695.1"/>
</dbReference>
<evidence type="ECO:0000313" key="2">
    <source>
        <dbReference type="Proteomes" id="UP000462363"/>
    </source>
</evidence>
<dbReference type="AlphaFoldDB" id="A0A844F7R3"/>
<organism evidence="1 2">
    <name type="scientific">Clostridium scindens (strain JCM 10418 / VPI 12708)</name>
    <dbReference type="NCBI Taxonomy" id="29347"/>
    <lineage>
        <taxon>Bacteria</taxon>
        <taxon>Bacillati</taxon>
        <taxon>Bacillota</taxon>
        <taxon>Clostridia</taxon>
        <taxon>Lachnospirales</taxon>
        <taxon>Lachnospiraceae</taxon>
    </lineage>
</organism>
<name>A0A844F7R3_CLOSV</name>